<feature type="region of interest" description="Disordered" evidence="1">
    <location>
        <begin position="180"/>
        <end position="199"/>
    </location>
</feature>
<keyword evidence="4" id="KW-1185">Reference proteome</keyword>
<reference evidence="3 4" key="1">
    <citation type="submission" date="2019-07" db="EMBL/GenBank/DDBJ databases">
        <title>Venturia inaequalis Genome Resource.</title>
        <authorList>
            <person name="Lichtner F.J."/>
        </authorList>
    </citation>
    <scope>NUCLEOTIDE SEQUENCE [LARGE SCALE GENOMIC DNA]</scope>
    <source>
        <strain evidence="2">Bline_iso_100314</strain>
        <strain evidence="3 4">DMI_063113</strain>
    </source>
</reference>
<feature type="compositionally biased region" description="Basic and acidic residues" evidence="1">
    <location>
        <begin position="384"/>
        <end position="410"/>
    </location>
</feature>
<comment type="caution">
    <text evidence="3">The sequence shown here is derived from an EMBL/GenBank/DDBJ whole genome shotgun (WGS) entry which is preliminary data.</text>
</comment>
<dbReference type="AlphaFoldDB" id="A0A8H3ZH22"/>
<sequence>MAPEDILLEGAPDSLIGNSDAWKSNPVQVMQLEMSNDVLDDLLDCVRRNKSPQVIFGRNPLTPKSQKLQYDGKSLNLQAFEEKVGTSGSHELYKVDDEGVENKWSFAGIINYNLVTIQKVEEASAGADKAMEQLRNTQALAKQEIEARKPTVSTPEMRAAQGRKGLSKAQARASLLNPLSGRSSPALGASTPSNLPAPTSAGLDSNMPMAIAGKKVLIHLLAVKPQTYETCRKLLHFNCRDILEKAGKKNEAGEWTLIDRTYKELDVWNFKYQKDEDREAAIQGAIRAYDRLRLSKEDKLWQMLLPQEERGKGVVLSRLNIKNVADTAATTPATKATTYNKKTGLPKKTVERKKPADKDAAKAKKAKDGEVESAKKAPAPKPRTTKDAAAKERLAAKRKERASKDEDRTPAPKKARPSTAAKSLLNKPKNPSPLSASPPVNASDFEDGHPVHKALSAITSPKRAEKRKAIEMNGDGPLRRSTPQINGVTNNNKRQHLDSSSNSSISPSSSQSQQLTHPPTTTNKPTNGLTNGYPRAQQTKHEHSGHHSPETSDSSQERSPPMKLSWKQSLDLAKRFKTYYDKYKLLHEELAGSDLPPSEKKRMELISMRDTLERMKRQVREGVL</sequence>
<evidence type="ECO:0008006" key="5">
    <source>
        <dbReference type="Google" id="ProtNLM"/>
    </source>
</evidence>
<evidence type="ECO:0000313" key="4">
    <source>
        <dbReference type="Proteomes" id="UP000490939"/>
    </source>
</evidence>
<organism evidence="3 4">
    <name type="scientific">Venturia inaequalis</name>
    <name type="common">Apple scab fungus</name>
    <dbReference type="NCBI Taxonomy" id="5025"/>
    <lineage>
        <taxon>Eukaryota</taxon>
        <taxon>Fungi</taxon>
        <taxon>Dikarya</taxon>
        <taxon>Ascomycota</taxon>
        <taxon>Pezizomycotina</taxon>
        <taxon>Dothideomycetes</taxon>
        <taxon>Pleosporomycetidae</taxon>
        <taxon>Venturiales</taxon>
        <taxon>Venturiaceae</taxon>
        <taxon>Venturia</taxon>
    </lineage>
</organism>
<feature type="compositionally biased region" description="Basic and acidic residues" evidence="1">
    <location>
        <begin position="348"/>
        <end position="375"/>
    </location>
</feature>
<gene>
    <name evidence="2" type="ORF">BLS_002077</name>
    <name evidence="3" type="ORF">EG327_006617</name>
</gene>
<evidence type="ECO:0000256" key="1">
    <source>
        <dbReference type="SAM" id="MobiDB-lite"/>
    </source>
</evidence>
<evidence type="ECO:0000313" key="2">
    <source>
        <dbReference type="EMBL" id="KAE9976408.1"/>
    </source>
</evidence>
<dbReference type="Proteomes" id="UP000490939">
    <property type="component" value="Unassembled WGS sequence"/>
</dbReference>
<dbReference type="EMBL" id="WNWQ01000154">
    <property type="protein sequence ID" value="KAE9976408.1"/>
    <property type="molecule type" value="Genomic_DNA"/>
</dbReference>
<feature type="region of interest" description="Disordered" evidence="1">
    <location>
        <begin position="335"/>
        <end position="565"/>
    </location>
</feature>
<proteinExistence type="predicted"/>
<evidence type="ECO:0000313" key="3">
    <source>
        <dbReference type="EMBL" id="KAE9993087.1"/>
    </source>
</evidence>
<feature type="region of interest" description="Disordered" evidence="1">
    <location>
        <begin position="143"/>
        <end position="167"/>
    </location>
</feature>
<dbReference type="UniPathway" id="UPA00143"/>
<dbReference type="GO" id="GO:0016567">
    <property type="term" value="P:protein ubiquitination"/>
    <property type="evidence" value="ECO:0007669"/>
    <property type="project" value="UniProtKB-UniPathway"/>
</dbReference>
<feature type="compositionally biased region" description="Low complexity" evidence="1">
    <location>
        <begin position="499"/>
        <end position="531"/>
    </location>
</feature>
<feature type="compositionally biased region" description="Polar residues" evidence="1">
    <location>
        <begin position="481"/>
        <end position="492"/>
    </location>
</feature>
<protein>
    <recommendedName>
        <fullName evidence="5">E3 ubiquitin-protein ligase</fullName>
    </recommendedName>
</protein>
<dbReference type="EMBL" id="WNWR01000039">
    <property type="protein sequence ID" value="KAE9993087.1"/>
    <property type="molecule type" value="Genomic_DNA"/>
</dbReference>
<dbReference type="Proteomes" id="UP000433883">
    <property type="component" value="Unassembled WGS sequence"/>
</dbReference>
<accession>A0A8H3ZH22</accession>
<feature type="compositionally biased region" description="Basic and acidic residues" evidence="1">
    <location>
        <begin position="539"/>
        <end position="550"/>
    </location>
</feature>
<name>A0A8H3ZH22_VENIN</name>